<evidence type="ECO:0000256" key="9">
    <source>
        <dbReference type="ARBA" id="ARBA00023002"/>
    </source>
</evidence>
<dbReference type="SUPFAM" id="SSF49464">
    <property type="entry name" value="Carboxypeptidase regulatory domain-like"/>
    <property type="match status" value="1"/>
</dbReference>
<reference evidence="15 16" key="1">
    <citation type="submission" date="2018-06" db="EMBL/GenBank/DDBJ databases">
        <title>Flavobacterium tibetense sp. nov., isolated from a wetland YonghuCo on Tibetan Plateau.</title>
        <authorList>
            <person name="Xing P."/>
            <person name="Phurbu D."/>
            <person name="Lu H."/>
        </authorList>
    </citation>
    <scope>NUCLEOTIDE SEQUENCE [LARGE SCALE GENOMIC DNA]</scope>
    <source>
        <strain evidence="15 16">YH5</strain>
    </source>
</reference>
<dbReference type="InterPro" id="IPR012910">
    <property type="entry name" value="Plug_dom"/>
</dbReference>
<evidence type="ECO:0000256" key="6">
    <source>
        <dbReference type="ARBA" id="ARBA00022723"/>
    </source>
</evidence>
<accession>A0A365NZK7</accession>
<dbReference type="Pfam" id="PF07715">
    <property type="entry name" value="Plug"/>
    <property type="match status" value="1"/>
</dbReference>
<dbReference type="InterPro" id="IPR037066">
    <property type="entry name" value="Plug_dom_sf"/>
</dbReference>
<dbReference type="EC" id="1.1.1.42" evidence="3"/>
<sequence length="792" mass="90255">MFQNKRILFIFSMFFFFLNLHAQEKFTLSGIITDEINGETLIGVNVIINELKTGTVTNEYGFYSITLPKGTYSVTISYLGFGDLNETVILEQNIRKNFIIKESNVQLNEVVVTENPYKINIKKPEMSANRLSIATIKQMPVLLGEVDVIKSLLFLPGVTNAGEGQSGFNVRGGAADQNLVLLDEATLYNTSHVFGLFSVFNADAIKDLKLYKGGIPAKFGGRVSSVLDIYQKDGNSNNFSMNGGIGLISSRLLAEGPIVKDKASFLVAGRGSYAHLFLKLTDNENTAYFYDLNTKINYKVNENNSLFLSGYFGRDIFSLNRSFTNTYGNTTVNLRWNHLFSDKLFSNLSFIYSDYYYGLTLDFIGFNWDSGIKNYNLKYDFKHYISDKITLNYGTNLTKYDLNPGTIEPINEDSSINFRQLDKKYALETAFYGDVEQQLSKKIAISYGFRYSIFNRLGSSTVNIYENNQPVLYDEELKIYEKATPIGTEFFGRNKSIAEYSNFEPRFTVAYELNENQSIKASYNRMAQYLQLISNTQSPTPLDVWTPSDNYIKPQIADQVAIGYFQNFKDGDYTLELESYYKKVKNRMDYIDGADLIANEAIEQVILNGRMRSYGLEMLFRKNSGNLNGWIAYTLSRSEQQTPGRTPTEIGINNGNWYRSAYDKTHNLAVTGSYKLNEKWTFGANFTLQTGQPVTFPTGKYVFQGVTVPSYNSRNEDRLPAYHRMDISATLTPKHKEKHKYKREWVFGIYNVYSRYNAASINFRQNSETGNNEAVRLSIFGIVPSVSYNFKF</sequence>
<dbReference type="EMBL" id="QLST01000014">
    <property type="protein sequence ID" value="RBA27695.1"/>
    <property type="molecule type" value="Genomic_DNA"/>
</dbReference>
<name>A0A365NZK7_9FLAO</name>
<dbReference type="GO" id="GO:0046872">
    <property type="term" value="F:metal ion binding"/>
    <property type="evidence" value="ECO:0007669"/>
    <property type="project" value="UniProtKB-KW"/>
</dbReference>
<evidence type="ECO:0000256" key="1">
    <source>
        <dbReference type="ARBA" id="ARBA00001946"/>
    </source>
</evidence>
<dbReference type="Gene3D" id="2.170.130.10">
    <property type="entry name" value="TonB-dependent receptor, plug domain"/>
    <property type="match status" value="1"/>
</dbReference>
<evidence type="ECO:0000256" key="11">
    <source>
        <dbReference type="ARBA" id="ARBA00023237"/>
    </source>
</evidence>
<evidence type="ECO:0000256" key="10">
    <source>
        <dbReference type="ARBA" id="ARBA00023136"/>
    </source>
</evidence>
<keyword evidence="4" id="KW-0329">Glyoxylate bypass</keyword>
<dbReference type="GO" id="GO:0006099">
    <property type="term" value="P:tricarboxylic acid cycle"/>
    <property type="evidence" value="ECO:0007669"/>
    <property type="project" value="UniProtKB-KW"/>
</dbReference>
<feature type="domain" description="TonB-dependent receptor plug" evidence="14">
    <location>
        <begin position="144"/>
        <end position="222"/>
    </location>
</feature>
<evidence type="ECO:0000256" key="8">
    <source>
        <dbReference type="ARBA" id="ARBA00022857"/>
    </source>
</evidence>
<dbReference type="SUPFAM" id="SSF56935">
    <property type="entry name" value="Porins"/>
    <property type="match status" value="1"/>
</dbReference>
<dbReference type="RefSeq" id="WP_113989684.1">
    <property type="nucleotide sequence ID" value="NZ_QLST01000014.1"/>
</dbReference>
<dbReference type="GO" id="GO:0004450">
    <property type="term" value="F:isocitrate dehydrogenase (NADP+) activity"/>
    <property type="evidence" value="ECO:0007669"/>
    <property type="project" value="UniProtKB-EC"/>
</dbReference>
<keyword evidence="6" id="KW-0479">Metal-binding</keyword>
<keyword evidence="9" id="KW-0560">Oxidoreductase</keyword>
<evidence type="ECO:0000256" key="4">
    <source>
        <dbReference type="ARBA" id="ARBA00022435"/>
    </source>
</evidence>
<dbReference type="GO" id="GO:0006097">
    <property type="term" value="P:glyoxylate cycle"/>
    <property type="evidence" value="ECO:0007669"/>
    <property type="project" value="UniProtKB-KW"/>
</dbReference>
<organism evidence="15 16">
    <name type="scientific">Flavobacterium tibetense</name>
    <dbReference type="NCBI Taxonomy" id="2233533"/>
    <lineage>
        <taxon>Bacteria</taxon>
        <taxon>Pseudomonadati</taxon>
        <taxon>Bacteroidota</taxon>
        <taxon>Flavobacteriia</taxon>
        <taxon>Flavobacteriales</taxon>
        <taxon>Flavobacteriaceae</taxon>
        <taxon>Flavobacterium</taxon>
    </lineage>
</organism>
<dbReference type="PANTHER" id="PTHR36999:SF1">
    <property type="entry name" value="ISOCITRATE DEHYDROGENASE (NADP(+))"/>
    <property type="match status" value="1"/>
</dbReference>
<comment type="similarity">
    <text evidence="13">Belongs to the monomeric-type IDH family.</text>
</comment>
<keyword evidence="11" id="KW-0998">Cell outer membrane</keyword>
<dbReference type="OrthoDB" id="9803050at2"/>
<evidence type="ECO:0000259" key="14">
    <source>
        <dbReference type="Pfam" id="PF07715"/>
    </source>
</evidence>
<keyword evidence="5" id="KW-0816">Tricarboxylic acid cycle</keyword>
<dbReference type="Gene3D" id="2.40.170.20">
    <property type="entry name" value="TonB-dependent receptor, beta-barrel domain"/>
    <property type="match status" value="1"/>
</dbReference>
<evidence type="ECO:0000256" key="3">
    <source>
        <dbReference type="ARBA" id="ARBA00013013"/>
    </source>
</evidence>
<dbReference type="Pfam" id="PF13715">
    <property type="entry name" value="CarbopepD_reg_2"/>
    <property type="match status" value="1"/>
</dbReference>
<dbReference type="PANTHER" id="PTHR36999">
    <property type="entry name" value="ISOCITRATE DEHYDROGENASE [NADP]"/>
    <property type="match status" value="1"/>
</dbReference>
<dbReference type="GO" id="GO:0009279">
    <property type="term" value="C:cell outer membrane"/>
    <property type="evidence" value="ECO:0007669"/>
    <property type="project" value="UniProtKB-SubCell"/>
</dbReference>
<comment type="subcellular location">
    <subcellularLocation>
        <location evidence="2">Cell outer membrane</location>
    </subcellularLocation>
</comment>
<dbReference type="InterPro" id="IPR008969">
    <property type="entry name" value="CarboxyPept-like_regulatory"/>
</dbReference>
<evidence type="ECO:0000313" key="15">
    <source>
        <dbReference type="EMBL" id="RBA27695.1"/>
    </source>
</evidence>
<evidence type="ECO:0000256" key="13">
    <source>
        <dbReference type="ARBA" id="ARBA00046318"/>
    </source>
</evidence>
<dbReference type="InterPro" id="IPR004436">
    <property type="entry name" value="Isocitrate_DH_NADP_mono"/>
</dbReference>
<protein>
    <recommendedName>
        <fullName evidence="3">isocitrate dehydrogenase (NADP(+))</fullName>
        <ecNumber evidence="3">1.1.1.42</ecNumber>
    </recommendedName>
</protein>
<keyword evidence="8" id="KW-0521">NADP</keyword>
<evidence type="ECO:0000256" key="2">
    <source>
        <dbReference type="ARBA" id="ARBA00004442"/>
    </source>
</evidence>
<evidence type="ECO:0000256" key="12">
    <source>
        <dbReference type="ARBA" id="ARBA00023554"/>
    </source>
</evidence>
<dbReference type="AlphaFoldDB" id="A0A365NZK7"/>
<evidence type="ECO:0000313" key="16">
    <source>
        <dbReference type="Proteomes" id="UP000253319"/>
    </source>
</evidence>
<gene>
    <name evidence="15" type="ORF">DPN68_10900</name>
</gene>
<comment type="caution">
    <text evidence="15">The sequence shown here is derived from an EMBL/GenBank/DDBJ whole genome shotgun (WGS) entry which is preliminary data.</text>
</comment>
<keyword evidence="10" id="KW-0472">Membrane</keyword>
<proteinExistence type="inferred from homology"/>
<comment type="catalytic activity">
    <reaction evidence="12">
        <text>D-threo-isocitrate + NADP(+) = 2-oxoglutarate + CO2 + NADPH</text>
        <dbReference type="Rhea" id="RHEA:19629"/>
        <dbReference type="ChEBI" id="CHEBI:15562"/>
        <dbReference type="ChEBI" id="CHEBI:16526"/>
        <dbReference type="ChEBI" id="CHEBI:16810"/>
        <dbReference type="ChEBI" id="CHEBI:57783"/>
        <dbReference type="ChEBI" id="CHEBI:58349"/>
        <dbReference type="EC" id="1.1.1.42"/>
    </reaction>
</comment>
<comment type="cofactor">
    <cofactor evidence="1">
        <name>Mg(2+)</name>
        <dbReference type="ChEBI" id="CHEBI:18420"/>
    </cofactor>
</comment>
<keyword evidence="7" id="KW-0460">Magnesium</keyword>
<evidence type="ECO:0000256" key="7">
    <source>
        <dbReference type="ARBA" id="ARBA00022842"/>
    </source>
</evidence>
<dbReference type="Gene3D" id="2.60.40.1120">
    <property type="entry name" value="Carboxypeptidase-like, regulatory domain"/>
    <property type="match status" value="1"/>
</dbReference>
<dbReference type="Proteomes" id="UP000253319">
    <property type="component" value="Unassembled WGS sequence"/>
</dbReference>
<evidence type="ECO:0000256" key="5">
    <source>
        <dbReference type="ARBA" id="ARBA00022532"/>
    </source>
</evidence>
<dbReference type="InterPro" id="IPR036942">
    <property type="entry name" value="Beta-barrel_TonB_sf"/>
</dbReference>
<keyword evidence="16" id="KW-1185">Reference proteome</keyword>